<dbReference type="EMBL" id="BLLK01000075">
    <property type="protein sequence ID" value="GFH61916.1"/>
    <property type="molecule type" value="Genomic_DNA"/>
</dbReference>
<feature type="region of interest" description="Disordered" evidence="1">
    <location>
        <begin position="1348"/>
        <end position="1445"/>
    </location>
</feature>
<dbReference type="Proteomes" id="UP001054902">
    <property type="component" value="Unassembled WGS sequence"/>
</dbReference>
<feature type="compositionally biased region" description="Polar residues" evidence="1">
    <location>
        <begin position="1430"/>
        <end position="1444"/>
    </location>
</feature>
<organism evidence="2 3">
    <name type="scientific">Chaetoceros tenuissimus</name>
    <dbReference type="NCBI Taxonomy" id="426638"/>
    <lineage>
        <taxon>Eukaryota</taxon>
        <taxon>Sar</taxon>
        <taxon>Stramenopiles</taxon>
        <taxon>Ochrophyta</taxon>
        <taxon>Bacillariophyta</taxon>
        <taxon>Coscinodiscophyceae</taxon>
        <taxon>Chaetocerotophycidae</taxon>
        <taxon>Chaetocerotales</taxon>
        <taxon>Chaetocerotaceae</taxon>
        <taxon>Chaetoceros</taxon>
    </lineage>
</organism>
<dbReference type="SUPFAM" id="SSF52058">
    <property type="entry name" value="L domain-like"/>
    <property type="match status" value="1"/>
</dbReference>
<feature type="compositionally biased region" description="Polar residues" evidence="1">
    <location>
        <begin position="1363"/>
        <end position="1377"/>
    </location>
</feature>
<dbReference type="PANTHER" id="PTHR45661">
    <property type="entry name" value="SURFACE ANTIGEN"/>
    <property type="match status" value="1"/>
</dbReference>
<dbReference type="Pfam" id="PF13306">
    <property type="entry name" value="LRR_5"/>
    <property type="match status" value="1"/>
</dbReference>
<dbReference type="InterPro" id="IPR027417">
    <property type="entry name" value="P-loop_NTPase"/>
</dbReference>
<gene>
    <name evidence="2" type="ORF">CTEN210_18392</name>
</gene>
<name>A0AAD3DCR7_9STRA</name>
<dbReference type="Gene3D" id="3.80.10.10">
    <property type="entry name" value="Ribonuclease Inhibitor"/>
    <property type="match status" value="1"/>
</dbReference>
<keyword evidence="3" id="KW-1185">Reference proteome</keyword>
<dbReference type="SUPFAM" id="SSF48403">
    <property type="entry name" value="Ankyrin repeat"/>
    <property type="match status" value="1"/>
</dbReference>
<dbReference type="Gene3D" id="3.40.50.300">
    <property type="entry name" value="P-loop containing nucleotide triphosphate hydrolases"/>
    <property type="match status" value="1"/>
</dbReference>
<dbReference type="InterPro" id="IPR026906">
    <property type="entry name" value="LRR_5"/>
</dbReference>
<dbReference type="InterPro" id="IPR032675">
    <property type="entry name" value="LRR_dom_sf"/>
</dbReference>
<sequence length="1643" mass="187916">MRLTTAISGLSKSENADLEEACKKLETRVEDFRGKKTLFWNGEKLQLDEDFSLIYNKEERQTWEVIIVLPGVEVIPNYTFYYCENVKTVIMADTVKRIEERAFYHCMSLKFVKFSRNLEYIGAFAFCDCNSLTSIFIPPSCREIGRRAFDTCLKLMILHVSENTLLGKQLISNTWLGRCFYHSGNKTIKKYAYIERYIKNRHNELPLHKLSCSEHPTFDTKTVVKCLTKDECGCTPFMYLICNHTTDFDLIQKIVQFGGKELLMIEDKNGWNCLHYACRISDIAIQKLLVKKGGQELADTLLKVDEFDFKECRSSDVIQSALLIHTYMNTIKSTKDHGIAETAILEKLLQSKPSYADIHEIIHEEEIHNHIPPQHLISLKEYNQAILDQELQSLHDTHEKVPLMRSTIAVVGRGRDGKTCTINSLKGLPFQPYCESTKGSKTSEVNVHEIGIHVTSVEASGVAFEEAKRDPLSTLRSVSSHLMNSSRERRYLNVVQNSSLESSTLNESGSIDEITKRLERQTLDSDISIGKESTLEEDIATKVDNIDLATSKDGKSIRFTIFDNGGQRVFRSIQNLLLSREGIFIVVFDIMKIFDENSREEALEHLEYWLSSIKMDAFKTDTDESSDPSIKYPPVILVGTHYDEFLKLKGDTNKGLQAVNLPLSGLIPIPNHSNDFPLLDRQQLYNEAQNLCFWPVDNSDPNDVNIQAIRSILMESAMGDPGFDISQEVPISFLRAMDKLTAMSEEVPVLPINSNDPHEPSVLQIMEECGVYDNVINDERQKLELCRAIMKQYQSIGHFIFFDQVGLQDYCILDPQWLINIMTYVIRDFAYHWFPRDKRAIKLNNGLSWKRLKDDCILDMPLLRQLWLGYDEHFEFLTNVMIEIGIFGKCNGFFTIPILRASENSDESLREKFSNHNEIGSIQMGKHGFALVPFYSRLVNSLVDDKREPPVILPSACFFRFELKLDMFALWLNHEEKKVLIYSNGDKSARDRIFSLVHEKTFNLNSAFYKNQLDFKLNKSKFDEALKVDVDAICRSTLQRAEDIFRNDPPATKEQNQRNTDYDERVLSDLVTLLKLKFKAKTAKTIAETMMGANEDVTIYSLRNFYFKYDEKTFKDEILKDELGITKLLHRDEIVEAIKTRFRDSIISETIMVACMESEEGFKMTPEIIFDREENMIKYMLAQSNYAALVLKPNAGFFNKNLLDSSSRYKFLHFGAHGKTTGKNSAYIGILKDDDRKNQFECLVLNTCKSAKVLDIAETEFKNKFIIYWDSSVTHEAAIRFCEQFYGYYCAEGTRANPISFEKALRKAEESMKQHNFVFEDPGKNANRNDGKVSAGILKFHSGGTGEVPMMVDDGGKDIETSYGMNPSIVSPNNDSNGRNRKNAKKDSNTNTTFGQSNNTSSSDIENTSSSRKRSRNGDAVPMAHGQELSGENQNRSAGENVPNSPRECIEGKKGTCKLRCSYLFTTCRHRIQNANCKFIEYKNEKNCSLDQIKDIRNRGGRSIETICDKCKRNYCSKKTIPTGSSFVSCFDVHNCDIGDKEVDFEVELYRTCGDFTLSKTKSGTFYHCEKCTEVRMKRTAEVEEWKEALVGQSNDCKEALDSPSVAQANDCKEDLDSFKLSDEWMDDISKQQNKNAFFTDVR</sequence>
<evidence type="ECO:0000256" key="1">
    <source>
        <dbReference type="SAM" id="MobiDB-lite"/>
    </source>
</evidence>
<dbReference type="SUPFAM" id="SSF52540">
    <property type="entry name" value="P-loop containing nucleoside triphosphate hydrolases"/>
    <property type="match status" value="1"/>
</dbReference>
<dbReference type="Gene3D" id="1.25.40.20">
    <property type="entry name" value="Ankyrin repeat-containing domain"/>
    <property type="match status" value="1"/>
</dbReference>
<dbReference type="PANTHER" id="PTHR45661:SF3">
    <property type="entry name" value="IG-LIKE DOMAIN-CONTAINING PROTEIN"/>
    <property type="match status" value="1"/>
</dbReference>
<evidence type="ECO:0000313" key="2">
    <source>
        <dbReference type="EMBL" id="GFH61916.1"/>
    </source>
</evidence>
<proteinExistence type="predicted"/>
<reference evidence="2 3" key="1">
    <citation type="journal article" date="2021" name="Sci. Rep.">
        <title>The genome of the diatom Chaetoceros tenuissimus carries an ancient integrated fragment of an extant virus.</title>
        <authorList>
            <person name="Hongo Y."/>
            <person name="Kimura K."/>
            <person name="Takaki Y."/>
            <person name="Yoshida Y."/>
            <person name="Baba S."/>
            <person name="Kobayashi G."/>
            <person name="Nagasaki K."/>
            <person name="Hano T."/>
            <person name="Tomaru Y."/>
        </authorList>
    </citation>
    <scope>NUCLEOTIDE SEQUENCE [LARGE SCALE GENOMIC DNA]</scope>
    <source>
        <strain evidence="2 3">NIES-3715</strain>
    </source>
</reference>
<dbReference type="InterPro" id="IPR036770">
    <property type="entry name" value="Ankyrin_rpt-contain_sf"/>
</dbReference>
<dbReference type="InterPro" id="IPR053139">
    <property type="entry name" value="Surface_bspA-like"/>
</dbReference>
<dbReference type="InterPro" id="IPR002110">
    <property type="entry name" value="Ankyrin_rpt"/>
</dbReference>
<accession>A0AAD3DCR7</accession>
<feature type="compositionally biased region" description="Low complexity" evidence="1">
    <location>
        <begin position="1397"/>
        <end position="1410"/>
    </location>
</feature>
<dbReference type="Pfam" id="PF08477">
    <property type="entry name" value="Roc"/>
    <property type="match status" value="1"/>
</dbReference>
<evidence type="ECO:0000313" key="3">
    <source>
        <dbReference type="Proteomes" id="UP001054902"/>
    </source>
</evidence>
<dbReference type="SMART" id="SM00248">
    <property type="entry name" value="ANK"/>
    <property type="match status" value="2"/>
</dbReference>
<comment type="caution">
    <text evidence="2">The sequence shown here is derived from an EMBL/GenBank/DDBJ whole genome shotgun (WGS) entry which is preliminary data.</text>
</comment>
<protein>
    <submittedName>
        <fullName evidence="2">Uncharacterized protein</fullName>
    </submittedName>
</protein>